<dbReference type="AlphaFoldDB" id="A0A2A6RG58"/>
<name>A0A2A6RG58_9CHLR</name>
<evidence type="ECO:0000256" key="1">
    <source>
        <dbReference type="SAM" id="Phobius"/>
    </source>
</evidence>
<protein>
    <submittedName>
        <fullName evidence="2">Uncharacterized protein</fullName>
    </submittedName>
</protein>
<evidence type="ECO:0000313" key="2">
    <source>
        <dbReference type="EMBL" id="PDW01876.1"/>
    </source>
</evidence>
<dbReference type="Proteomes" id="UP000220527">
    <property type="component" value="Unassembled WGS sequence"/>
</dbReference>
<feature type="transmembrane region" description="Helical" evidence="1">
    <location>
        <begin position="75"/>
        <end position="91"/>
    </location>
</feature>
<keyword evidence="3" id="KW-1185">Reference proteome</keyword>
<proteinExistence type="predicted"/>
<dbReference type="OrthoDB" id="162556at2"/>
<sequence length="129" mass="14805">MQQRQRSLAVSVWLWVVLIVFVILFELWYAAAFLYAYNQLGERSLLLPVGQAMLMLLAFAYLTLAVIYSAPANPLIVFGLLIGAMVVSLYWRRLPNGLPLFLRSYPRGTLDALAFRRPTTDLKRRVRTK</sequence>
<dbReference type="EMBL" id="NQWI01000102">
    <property type="protein sequence ID" value="PDW01876.1"/>
    <property type="molecule type" value="Genomic_DNA"/>
</dbReference>
<feature type="transmembrane region" description="Helical" evidence="1">
    <location>
        <begin position="49"/>
        <end position="68"/>
    </location>
</feature>
<keyword evidence="1" id="KW-1133">Transmembrane helix</keyword>
<evidence type="ECO:0000313" key="3">
    <source>
        <dbReference type="Proteomes" id="UP000220527"/>
    </source>
</evidence>
<comment type="caution">
    <text evidence="2">The sequence shown here is derived from an EMBL/GenBank/DDBJ whole genome shotgun (WGS) entry which is preliminary data.</text>
</comment>
<accession>A0A2A6RG58</accession>
<keyword evidence="1" id="KW-0812">Transmembrane</keyword>
<gene>
    <name evidence="2" type="ORF">CJ255_16905</name>
</gene>
<feature type="transmembrane region" description="Helical" evidence="1">
    <location>
        <begin position="12"/>
        <end position="37"/>
    </location>
</feature>
<reference evidence="3" key="1">
    <citation type="submission" date="2017-08" db="EMBL/GenBank/DDBJ databases">
        <authorList>
            <person name="Grouzdev D.S."/>
            <person name="Gaisin V.A."/>
            <person name="Rysina M.S."/>
            <person name="Gorlenko V.M."/>
        </authorList>
    </citation>
    <scope>NUCLEOTIDE SEQUENCE [LARGE SCALE GENOMIC DNA]</scope>
    <source>
        <strain evidence="3">Kir15-3F</strain>
    </source>
</reference>
<keyword evidence="1" id="KW-0472">Membrane</keyword>
<organism evidence="2 3">
    <name type="scientific">Candidatus Viridilinea mediisalina</name>
    <dbReference type="NCBI Taxonomy" id="2024553"/>
    <lineage>
        <taxon>Bacteria</taxon>
        <taxon>Bacillati</taxon>
        <taxon>Chloroflexota</taxon>
        <taxon>Chloroflexia</taxon>
        <taxon>Chloroflexales</taxon>
        <taxon>Chloroflexineae</taxon>
        <taxon>Oscillochloridaceae</taxon>
        <taxon>Candidatus Viridilinea</taxon>
    </lineage>
</organism>